<dbReference type="AlphaFoldDB" id="A0A8H7VH80"/>
<evidence type="ECO:0000313" key="7">
    <source>
        <dbReference type="Proteomes" id="UP000603453"/>
    </source>
</evidence>
<evidence type="ECO:0000256" key="2">
    <source>
        <dbReference type="ARBA" id="ARBA00023034"/>
    </source>
</evidence>
<organism evidence="6 7">
    <name type="scientific">Mucor saturninus</name>
    <dbReference type="NCBI Taxonomy" id="64648"/>
    <lineage>
        <taxon>Eukaryota</taxon>
        <taxon>Fungi</taxon>
        <taxon>Fungi incertae sedis</taxon>
        <taxon>Mucoromycota</taxon>
        <taxon>Mucoromycotina</taxon>
        <taxon>Mucoromycetes</taxon>
        <taxon>Mucorales</taxon>
        <taxon>Mucorineae</taxon>
        <taxon>Mucoraceae</taxon>
        <taxon>Mucor</taxon>
    </lineage>
</organism>
<evidence type="ECO:0000256" key="4">
    <source>
        <dbReference type="SAM" id="Coils"/>
    </source>
</evidence>
<dbReference type="GO" id="GO:0005794">
    <property type="term" value="C:Golgi apparatus"/>
    <property type="evidence" value="ECO:0007669"/>
    <property type="project" value="UniProtKB-SubCell"/>
</dbReference>
<dbReference type="Proteomes" id="UP000603453">
    <property type="component" value="Unassembled WGS sequence"/>
</dbReference>
<dbReference type="OrthoDB" id="425925at2759"/>
<dbReference type="Pfam" id="PF10375">
    <property type="entry name" value="GRAB"/>
    <property type="match status" value="1"/>
</dbReference>
<reference evidence="6" key="1">
    <citation type="submission" date="2020-12" db="EMBL/GenBank/DDBJ databases">
        <title>Metabolic potential, ecology and presence of endohyphal bacteria is reflected in genomic diversity of Mucoromycotina.</title>
        <authorList>
            <person name="Muszewska A."/>
            <person name="Okrasinska A."/>
            <person name="Steczkiewicz K."/>
            <person name="Drgas O."/>
            <person name="Orlowska M."/>
            <person name="Perlinska-Lenart U."/>
            <person name="Aleksandrzak-Piekarczyk T."/>
            <person name="Szatraj K."/>
            <person name="Zielenkiewicz U."/>
            <person name="Pilsyk S."/>
            <person name="Malc E."/>
            <person name="Mieczkowski P."/>
            <person name="Kruszewska J.S."/>
            <person name="Biernat P."/>
            <person name="Pawlowska J."/>
        </authorList>
    </citation>
    <scope>NUCLEOTIDE SEQUENCE</scope>
    <source>
        <strain evidence="6">WA0000017839</strain>
    </source>
</reference>
<dbReference type="PANTHER" id="PTHR18921:SF2">
    <property type="entry name" value="THYROID RECEPTOR-INTERACTING PROTEIN 11"/>
    <property type="match status" value="1"/>
</dbReference>
<gene>
    <name evidence="6" type="ORF">INT47_000975</name>
</gene>
<evidence type="ECO:0000313" key="6">
    <source>
        <dbReference type="EMBL" id="KAG2214419.1"/>
    </source>
</evidence>
<feature type="coiled-coil region" evidence="4">
    <location>
        <begin position="209"/>
        <end position="431"/>
    </location>
</feature>
<proteinExistence type="predicted"/>
<sequence>ASLKLQLKETESKWKATQDKLKEEHGQLVNFQKKLAQAGSHLKTLAGENANLTRQLGQEKKDKQNLVKEKQELESMRLEETKIWSNKVEQLEKDLGKSNEGHQREILQLVDLLETAALKEDNKKHVPDVSTSTLLDSYIKSVQKRLSTEPEKKSQDESEWTIKQLKQEIQDIKSIDYIELIKSSLNNILQDPENGTIDISIPSSLLLVLEQVRSTLQEQQESIQKAVKSSQSQDMQQDLKRQITQLNITINELNEDKERLILEKEEMSSQIEQVESLEKELTAAQHKMTEVEKQKQASQEREKQLSKEHQSLLGKLHHFKENLTPRLEQDKQLRQKVAELTQELDITTRELERSRSDMMMRDEETSIQIQKQEHTISQLSNRLENVQREREEYENMAMQLDAQCNQVQDQLESANNELEKLREAIATEQIKHESERSSLANLQTVLEEFQATKDAEMQAAVEHIERQLSVAKKSWKEYEERAHAAESSLEKYQQDVGKTQQYEQEIKEKNLLIGKLRHEAIILNEHLVEAMRKLKEETSENNVDRQLITNLLVGFFLAPRGDRKRFDILTIIANVLHLNEEQKEQIGLTRPKGGVNLVNRAPSSITEQPQKESFTDAWISFLLKESSPLRRNRSAITLSQTNLDENIEL</sequence>
<dbReference type="GO" id="GO:0007030">
    <property type="term" value="P:Golgi organization"/>
    <property type="evidence" value="ECO:0007669"/>
    <property type="project" value="TreeGrafter"/>
</dbReference>
<comment type="subcellular location">
    <subcellularLocation>
        <location evidence="1">Golgi apparatus</location>
    </subcellularLocation>
</comment>
<feature type="domain" description="GRIP" evidence="5">
    <location>
        <begin position="538"/>
        <end position="589"/>
    </location>
</feature>
<dbReference type="PANTHER" id="PTHR18921">
    <property type="entry name" value="MYOSIN HEAVY CHAIN - RELATED"/>
    <property type="match status" value="1"/>
</dbReference>
<dbReference type="EMBL" id="JAEPRD010000001">
    <property type="protein sequence ID" value="KAG2214419.1"/>
    <property type="molecule type" value="Genomic_DNA"/>
</dbReference>
<keyword evidence="7" id="KW-1185">Reference proteome</keyword>
<comment type="caution">
    <text evidence="6">The sequence shown here is derived from an EMBL/GenBank/DDBJ whole genome shotgun (WGS) entry which is preliminary data.</text>
</comment>
<accession>A0A8H7VH80</accession>
<dbReference type="GO" id="GO:0006888">
    <property type="term" value="P:endoplasmic reticulum to Golgi vesicle-mediated transport"/>
    <property type="evidence" value="ECO:0007669"/>
    <property type="project" value="TreeGrafter"/>
</dbReference>
<dbReference type="InterPro" id="IPR019459">
    <property type="entry name" value="GRAB"/>
</dbReference>
<dbReference type="PROSITE" id="PS50913">
    <property type="entry name" value="GRIP"/>
    <property type="match status" value="1"/>
</dbReference>
<evidence type="ECO:0000256" key="3">
    <source>
        <dbReference type="ARBA" id="ARBA00023054"/>
    </source>
</evidence>
<dbReference type="GO" id="GO:0031267">
    <property type="term" value="F:small GTPase binding"/>
    <property type="evidence" value="ECO:0007669"/>
    <property type="project" value="TreeGrafter"/>
</dbReference>
<feature type="non-terminal residue" evidence="6">
    <location>
        <position position="1"/>
    </location>
</feature>
<keyword evidence="3 4" id="KW-0175">Coiled coil</keyword>
<dbReference type="InterPro" id="IPR000237">
    <property type="entry name" value="GRIP_dom"/>
</dbReference>
<name>A0A8H7VH80_9FUNG</name>
<keyword evidence="2" id="KW-0333">Golgi apparatus</keyword>
<feature type="coiled-coil region" evidence="4">
    <location>
        <begin position="461"/>
        <end position="519"/>
    </location>
</feature>
<feature type="coiled-coil region" evidence="4">
    <location>
        <begin position="42"/>
        <end position="79"/>
    </location>
</feature>
<evidence type="ECO:0000259" key="5">
    <source>
        <dbReference type="PROSITE" id="PS50913"/>
    </source>
</evidence>
<evidence type="ECO:0000256" key="1">
    <source>
        <dbReference type="ARBA" id="ARBA00004555"/>
    </source>
</evidence>
<protein>
    <recommendedName>
        <fullName evidence="5">GRIP domain-containing protein</fullName>
    </recommendedName>
</protein>